<feature type="region of interest" description="Disordered" evidence="6">
    <location>
        <begin position="146"/>
        <end position="231"/>
    </location>
</feature>
<dbReference type="SUPFAM" id="SSF88946">
    <property type="entry name" value="Sigma2 domain of RNA polymerase sigma factors"/>
    <property type="match status" value="1"/>
</dbReference>
<dbReference type="GO" id="GO:0016987">
    <property type="term" value="F:sigma factor activity"/>
    <property type="evidence" value="ECO:0007669"/>
    <property type="project" value="UniProtKB-KW"/>
</dbReference>
<feature type="domain" description="RNA polymerase sigma-70 region 2" evidence="7">
    <location>
        <begin position="3"/>
        <end position="66"/>
    </location>
</feature>
<dbReference type="Gene3D" id="1.10.1740.10">
    <property type="match status" value="1"/>
</dbReference>
<feature type="compositionally biased region" description="Low complexity" evidence="6">
    <location>
        <begin position="170"/>
        <end position="185"/>
    </location>
</feature>
<dbReference type="InterPro" id="IPR013249">
    <property type="entry name" value="RNA_pol_sigma70_r4_t2"/>
</dbReference>
<keyword evidence="3" id="KW-0731">Sigma factor</keyword>
<dbReference type="InterPro" id="IPR039425">
    <property type="entry name" value="RNA_pol_sigma-70-like"/>
</dbReference>
<name>A0A369LZR4_9ACTN</name>
<evidence type="ECO:0000259" key="8">
    <source>
        <dbReference type="Pfam" id="PF08281"/>
    </source>
</evidence>
<sequence>MHRWGDTVLRLALSQLRDASDAEDVFQDVFVRLLKDRTAFNDDEHLKAWLLRVTINRCRDIGRSGWKRRNEPLAERHAALAVEAPDLLESDIWNAIGTLPPDLRAVVHLHYVEGYSTDEAAALVGCRPSTARTRLHRARKHLKAALETADLAGRPAPCQPAGASRADDGSAFSRPASSAFASLRPADNRCASVHPATTDSPSSGKEADHEPRPLRRLCCEDTGGENLRPPA</sequence>
<gene>
    <name evidence="9" type="ORF">C1877_08765</name>
</gene>
<dbReference type="PANTHER" id="PTHR43133:SF8">
    <property type="entry name" value="RNA POLYMERASE SIGMA FACTOR HI_1459-RELATED"/>
    <property type="match status" value="1"/>
</dbReference>
<evidence type="ECO:0000256" key="1">
    <source>
        <dbReference type="ARBA" id="ARBA00010641"/>
    </source>
</evidence>
<evidence type="ECO:0000313" key="10">
    <source>
        <dbReference type="Proteomes" id="UP000254000"/>
    </source>
</evidence>
<evidence type="ECO:0000256" key="2">
    <source>
        <dbReference type="ARBA" id="ARBA00023015"/>
    </source>
</evidence>
<dbReference type="NCBIfam" id="TIGR02937">
    <property type="entry name" value="sigma70-ECF"/>
    <property type="match status" value="1"/>
</dbReference>
<protein>
    <submittedName>
        <fullName evidence="9">RNA polymerase subunit sigma-24</fullName>
    </submittedName>
</protein>
<dbReference type="InterPro" id="IPR013324">
    <property type="entry name" value="RNA_pol_sigma_r3/r4-like"/>
</dbReference>
<proteinExistence type="inferred from homology"/>
<dbReference type="PANTHER" id="PTHR43133">
    <property type="entry name" value="RNA POLYMERASE ECF-TYPE SIGMA FACTO"/>
    <property type="match status" value="1"/>
</dbReference>
<organism evidence="9 10">
    <name type="scientific">Gordonibacter pamelaeae</name>
    <dbReference type="NCBI Taxonomy" id="471189"/>
    <lineage>
        <taxon>Bacteria</taxon>
        <taxon>Bacillati</taxon>
        <taxon>Actinomycetota</taxon>
        <taxon>Coriobacteriia</taxon>
        <taxon>Eggerthellales</taxon>
        <taxon>Eggerthellaceae</taxon>
        <taxon>Gordonibacter</taxon>
    </lineage>
</organism>
<dbReference type="Proteomes" id="UP000254000">
    <property type="component" value="Unassembled WGS sequence"/>
</dbReference>
<keyword evidence="2" id="KW-0805">Transcription regulation</keyword>
<keyword evidence="5" id="KW-0804">Transcription</keyword>
<feature type="compositionally biased region" description="Basic and acidic residues" evidence="6">
    <location>
        <begin position="205"/>
        <end position="219"/>
    </location>
</feature>
<dbReference type="EMBL" id="PPTS01000005">
    <property type="protein sequence ID" value="RDB65013.1"/>
    <property type="molecule type" value="Genomic_DNA"/>
</dbReference>
<dbReference type="InterPro" id="IPR014284">
    <property type="entry name" value="RNA_pol_sigma-70_dom"/>
</dbReference>
<comment type="similarity">
    <text evidence="1">Belongs to the sigma-70 factor family. ECF subfamily.</text>
</comment>
<dbReference type="GO" id="GO:0003677">
    <property type="term" value="F:DNA binding"/>
    <property type="evidence" value="ECO:0007669"/>
    <property type="project" value="UniProtKB-KW"/>
</dbReference>
<evidence type="ECO:0000313" key="9">
    <source>
        <dbReference type="EMBL" id="RDB65013.1"/>
    </source>
</evidence>
<evidence type="ECO:0000256" key="5">
    <source>
        <dbReference type="ARBA" id="ARBA00023163"/>
    </source>
</evidence>
<dbReference type="OrthoDB" id="3175690at2"/>
<dbReference type="InterPro" id="IPR013325">
    <property type="entry name" value="RNA_pol_sigma_r2"/>
</dbReference>
<dbReference type="InterPro" id="IPR007627">
    <property type="entry name" value="RNA_pol_sigma70_r2"/>
</dbReference>
<evidence type="ECO:0000256" key="4">
    <source>
        <dbReference type="ARBA" id="ARBA00023125"/>
    </source>
</evidence>
<feature type="domain" description="RNA polymerase sigma factor 70 region 4 type 2" evidence="8">
    <location>
        <begin position="92"/>
        <end position="142"/>
    </location>
</feature>
<accession>A0A369LZR4</accession>
<evidence type="ECO:0000259" key="7">
    <source>
        <dbReference type="Pfam" id="PF04542"/>
    </source>
</evidence>
<dbReference type="Pfam" id="PF04542">
    <property type="entry name" value="Sigma70_r2"/>
    <property type="match status" value="1"/>
</dbReference>
<comment type="caution">
    <text evidence="9">The sequence shown here is derived from an EMBL/GenBank/DDBJ whole genome shotgun (WGS) entry which is preliminary data.</text>
</comment>
<dbReference type="Gene3D" id="1.10.10.10">
    <property type="entry name" value="Winged helix-like DNA-binding domain superfamily/Winged helix DNA-binding domain"/>
    <property type="match status" value="1"/>
</dbReference>
<keyword evidence="10" id="KW-1185">Reference proteome</keyword>
<reference evidence="9 10" key="1">
    <citation type="journal article" date="2018" name="Elife">
        <title>Discovery and characterization of a prevalent human gut bacterial enzyme sufficient for the inactivation of a family of plant toxins.</title>
        <authorList>
            <person name="Koppel N."/>
            <person name="Bisanz J.E."/>
            <person name="Pandelia M.E."/>
            <person name="Turnbaugh P.J."/>
            <person name="Balskus E.P."/>
        </authorList>
    </citation>
    <scope>NUCLEOTIDE SEQUENCE [LARGE SCALE GENOMIC DNA]</scope>
    <source>
        <strain evidence="9 10">3C</strain>
    </source>
</reference>
<keyword evidence="4" id="KW-0238">DNA-binding</keyword>
<dbReference type="Pfam" id="PF08281">
    <property type="entry name" value="Sigma70_r4_2"/>
    <property type="match status" value="1"/>
</dbReference>
<dbReference type="GO" id="GO:0006352">
    <property type="term" value="P:DNA-templated transcription initiation"/>
    <property type="evidence" value="ECO:0007669"/>
    <property type="project" value="InterPro"/>
</dbReference>
<dbReference type="AlphaFoldDB" id="A0A369LZR4"/>
<dbReference type="InterPro" id="IPR036388">
    <property type="entry name" value="WH-like_DNA-bd_sf"/>
</dbReference>
<dbReference type="CDD" id="cd06171">
    <property type="entry name" value="Sigma70_r4"/>
    <property type="match status" value="1"/>
</dbReference>
<dbReference type="SUPFAM" id="SSF88659">
    <property type="entry name" value="Sigma3 and sigma4 domains of RNA polymerase sigma factors"/>
    <property type="match status" value="1"/>
</dbReference>
<evidence type="ECO:0000256" key="6">
    <source>
        <dbReference type="SAM" id="MobiDB-lite"/>
    </source>
</evidence>
<evidence type="ECO:0000256" key="3">
    <source>
        <dbReference type="ARBA" id="ARBA00023082"/>
    </source>
</evidence>